<dbReference type="InterPro" id="IPR003339">
    <property type="entry name" value="ABC/ECF_trnsptr_transmembrane"/>
</dbReference>
<evidence type="ECO:0000256" key="6">
    <source>
        <dbReference type="ARBA" id="ARBA00022692"/>
    </source>
</evidence>
<dbReference type="CDD" id="cd03225">
    <property type="entry name" value="ABC_cobalt_CbiO_domain1"/>
    <property type="match status" value="2"/>
</dbReference>
<comment type="function">
    <text evidence="13">Probably part of an ABC transporter complex. Responsible for energy coupling to the transport system.</text>
</comment>
<keyword evidence="7" id="KW-0677">Repeat</keyword>
<evidence type="ECO:0000256" key="1">
    <source>
        <dbReference type="ARBA" id="ARBA00004141"/>
    </source>
</evidence>
<dbReference type="PANTHER" id="PTHR43553:SF26">
    <property type="entry name" value="ABC TRANSPORTER ATP-BINDING PROTEIN BC_2655-RELATED"/>
    <property type="match status" value="1"/>
</dbReference>
<evidence type="ECO:0000313" key="17">
    <source>
        <dbReference type="EMBL" id="HIV99073.1"/>
    </source>
</evidence>
<comment type="subcellular location">
    <subcellularLocation>
        <location evidence="2">Cell membrane</location>
        <topology evidence="2">Peripheral membrane protein</topology>
    </subcellularLocation>
    <subcellularLocation>
        <location evidence="1">Membrane</location>
        <topology evidence="1">Multi-pass membrane protein</topology>
    </subcellularLocation>
</comment>
<dbReference type="PANTHER" id="PTHR43553">
    <property type="entry name" value="HEAVY METAL TRANSPORTER"/>
    <property type="match status" value="1"/>
</dbReference>
<dbReference type="SMART" id="SM00382">
    <property type="entry name" value="AAA"/>
    <property type="match status" value="2"/>
</dbReference>
<feature type="coiled-coil region" evidence="14">
    <location>
        <begin position="102"/>
        <end position="129"/>
    </location>
</feature>
<dbReference type="AlphaFoldDB" id="A0A9D1TN97"/>
<accession>A0A9D1TN97</accession>
<dbReference type="CDD" id="cd16914">
    <property type="entry name" value="EcfT"/>
    <property type="match status" value="1"/>
</dbReference>
<organism evidence="17 18">
    <name type="scientific">Candidatus Ornithospirochaeta avicola</name>
    <dbReference type="NCBI Taxonomy" id="2840896"/>
    <lineage>
        <taxon>Bacteria</taxon>
        <taxon>Pseudomonadati</taxon>
        <taxon>Spirochaetota</taxon>
        <taxon>Spirochaetia</taxon>
        <taxon>Spirochaetales</taxon>
        <taxon>Spirochaetaceae</taxon>
        <taxon>Spirochaetaceae incertae sedis</taxon>
        <taxon>Candidatus Ornithospirochaeta</taxon>
    </lineage>
</organism>
<evidence type="ECO:0000256" key="11">
    <source>
        <dbReference type="ARBA" id="ARBA00022989"/>
    </source>
</evidence>
<reference evidence="17" key="1">
    <citation type="journal article" date="2021" name="PeerJ">
        <title>Extensive microbial diversity within the chicken gut microbiome revealed by metagenomics and culture.</title>
        <authorList>
            <person name="Gilroy R."/>
            <person name="Ravi A."/>
            <person name="Getino M."/>
            <person name="Pursley I."/>
            <person name="Horton D.L."/>
            <person name="Alikhan N.F."/>
            <person name="Baker D."/>
            <person name="Gharbi K."/>
            <person name="Hall N."/>
            <person name="Watson M."/>
            <person name="Adriaenssens E.M."/>
            <person name="Foster-Nyarko E."/>
            <person name="Jarju S."/>
            <person name="Secka A."/>
            <person name="Antonio M."/>
            <person name="Oren A."/>
            <person name="Chaudhuri R.R."/>
            <person name="La Ragione R."/>
            <person name="Hildebrand F."/>
            <person name="Pallen M.J."/>
        </authorList>
    </citation>
    <scope>NUCLEOTIDE SEQUENCE</scope>
    <source>
        <strain evidence="17">Gambia11-129</strain>
    </source>
</reference>
<reference evidence="17" key="2">
    <citation type="submission" date="2021-04" db="EMBL/GenBank/DDBJ databases">
        <authorList>
            <person name="Gilroy R."/>
        </authorList>
    </citation>
    <scope>NUCLEOTIDE SEQUENCE</scope>
    <source>
        <strain evidence="17">Gambia11-129</strain>
    </source>
</reference>
<dbReference type="InterPro" id="IPR050095">
    <property type="entry name" value="ECF_ABC_transporter_ATP-bd"/>
</dbReference>
<dbReference type="PROSITE" id="PS50893">
    <property type="entry name" value="ABC_TRANSPORTER_2"/>
    <property type="match status" value="2"/>
</dbReference>
<dbReference type="GO" id="GO:0016887">
    <property type="term" value="F:ATP hydrolysis activity"/>
    <property type="evidence" value="ECO:0007669"/>
    <property type="project" value="InterPro"/>
</dbReference>
<evidence type="ECO:0000256" key="2">
    <source>
        <dbReference type="ARBA" id="ARBA00004202"/>
    </source>
</evidence>
<dbReference type="GO" id="GO:0005524">
    <property type="term" value="F:ATP binding"/>
    <property type="evidence" value="ECO:0007669"/>
    <property type="project" value="UniProtKB-KW"/>
</dbReference>
<comment type="caution">
    <text evidence="17">The sequence shown here is derived from an EMBL/GenBank/DDBJ whole genome shotgun (WGS) entry which is preliminary data.</text>
</comment>
<evidence type="ECO:0000256" key="15">
    <source>
        <dbReference type="SAM" id="Phobius"/>
    </source>
</evidence>
<evidence type="ECO:0000256" key="7">
    <source>
        <dbReference type="ARBA" id="ARBA00022737"/>
    </source>
</evidence>
<evidence type="ECO:0000256" key="9">
    <source>
        <dbReference type="ARBA" id="ARBA00022840"/>
    </source>
</evidence>
<dbReference type="SUPFAM" id="SSF52540">
    <property type="entry name" value="P-loop containing nucleoside triphosphate hydrolases"/>
    <property type="match status" value="2"/>
</dbReference>
<protein>
    <submittedName>
        <fullName evidence="17">DUF3744 domain-containing protein</fullName>
    </submittedName>
</protein>
<feature type="transmembrane region" description="Helical" evidence="15">
    <location>
        <begin position="620"/>
        <end position="650"/>
    </location>
</feature>
<evidence type="ECO:0000256" key="13">
    <source>
        <dbReference type="ARBA" id="ARBA00025157"/>
    </source>
</evidence>
<dbReference type="Proteomes" id="UP000823936">
    <property type="component" value="Unassembled WGS sequence"/>
</dbReference>
<feature type="transmembrane region" description="Helical" evidence="15">
    <location>
        <begin position="841"/>
        <end position="862"/>
    </location>
</feature>
<evidence type="ECO:0000256" key="14">
    <source>
        <dbReference type="SAM" id="Coils"/>
    </source>
</evidence>
<dbReference type="GO" id="GO:0043190">
    <property type="term" value="C:ATP-binding cassette (ABC) transporter complex"/>
    <property type="evidence" value="ECO:0007669"/>
    <property type="project" value="TreeGrafter"/>
</dbReference>
<dbReference type="PROSITE" id="PS00211">
    <property type="entry name" value="ABC_TRANSPORTER_1"/>
    <property type="match status" value="2"/>
</dbReference>
<dbReference type="Pfam" id="PF02361">
    <property type="entry name" value="CbiQ"/>
    <property type="match status" value="1"/>
</dbReference>
<dbReference type="NCBIfam" id="NF010167">
    <property type="entry name" value="PRK13648.1"/>
    <property type="match status" value="2"/>
</dbReference>
<evidence type="ECO:0000313" key="18">
    <source>
        <dbReference type="Proteomes" id="UP000823936"/>
    </source>
</evidence>
<keyword evidence="11 15" id="KW-1133">Transmembrane helix</keyword>
<dbReference type="Pfam" id="PF00005">
    <property type="entry name" value="ABC_tran"/>
    <property type="match status" value="2"/>
</dbReference>
<feature type="domain" description="ABC transporter" evidence="16">
    <location>
        <begin position="298"/>
        <end position="532"/>
    </location>
</feature>
<dbReference type="Gene3D" id="3.40.50.300">
    <property type="entry name" value="P-loop containing nucleotide triphosphate hydrolases"/>
    <property type="match status" value="2"/>
</dbReference>
<dbReference type="InterPro" id="IPR015856">
    <property type="entry name" value="ABC_transpr_CbiO/EcfA_su"/>
</dbReference>
<dbReference type="GO" id="GO:0042626">
    <property type="term" value="F:ATPase-coupled transmembrane transporter activity"/>
    <property type="evidence" value="ECO:0007669"/>
    <property type="project" value="TreeGrafter"/>
</dbReference>
<dbReference type="InterPro" id="IPR022216">
    <property type="entry name" value="ABC_Co_transporter"/>
</dbReference>
<dbReference type="FunFam" id="3.40.50.300:FF:000224">
    <property type="entry name" value="Energy-coupling factor transporter ATP-binding protein EcfA"/>
    <property type="match status" value="1"/>
</dbReference>
<keyword evidence="14" id="KW-0175">Coiled coil</keyword>
<dbReference type="InterPro" id="IPR003439">
    <property type="entry name" value="ABC_transporter-like_ATP-bd"/>
</dbReference>
<feature type="domain" description="ABC transporter" evidence="16">
    <location>
        <begin position="3"/>
        <end position="244"/>
    </location>
</feature>
<keyword evidence="12 15" id="KW-0472">Membrane</keyword>
<keyword evidence="6 15" id="KW-0812">Transmembrane</keyword>
<name>A0A9D1TN97_9SPIO</name>
<keyword evidence="8" id="KW-0547">Nucleotide-binding</keyword>
<evidence type="ECO:0000256" key="3">
    <source>
        <dbReference type="ARBA" id="ARBA00005417"/>
    </source>
</evidence>
<dbReference type="Pfam" id="PF12558">
    <property type="entry name" value="DUF3744"/>
    <property type="match status" value="1"/>
</dbReference>
<feature type="transmembrane region" description="Helical" evidence="15">
    <location>
        <begin position="662"/>
        <end position="682"/>
    </location>
</feature>
<dbReference type="InterPro" id="IPR027417">
    <property type="entry name" value="P-loop_NTPase"/>
</dbReference>
<dbReference type="FunFam" id="3.40.50.300:FF:001422">
    <property type="entry name" value="Cobalt ABC transporter ATP-binding protein"/>
    <property type="match status" value="1"/>
</dbReference>
<dbReference type="InterPro" id="IPR017871">
    <property type="entry name" value="ABC_transporter-like_CS"/>
</dbReference>
<dbReference type="InterPro" id="IPR003593">
    <property type="entry name" value="AAA+_ATPase"/>
</dbReference>
<evidence type="ECO:0000256" key="8">
    <source>
        <dbReference type="ARBA" id="ARBA00022741"/>
    </source>
</evidence>
<keyword evidence="4" id="KW-0813">Transport</keyword>
<sequence>MMIEFSSFSFTYKGLKKPVLKNINLKIEDGEKVLILGPSGSGKSTLGNVINGLIPHAIEGKCEGSVTVEGLDVLKNDIYKINEKVGTVLQDTDSQFVGLTVSEDVAFALENLRKKKDEMEEKTMEALSLVSMQDYASSSPQDLSGGQKQRVSLAGVLVEENNVLLFDEPLANLDPATGKKTIRLIDEIHEKTGKTVIIIEHRLEDVLEMHIDRAVMIVSGEIVYNGSMNNLLKSSLLKENGIRYPLYLEAMNKAGCALENECVESLSSIDPSCYREKVRAWFEENREKEEKEERPVLLEVENISYSYDGIKNAVSDISFKIHEGEMLSILGNNGAGKSTLSSILMGIYKPDKGKILYKGKDITAYSISQKSSIIGYVMQNPNHMISQTKVFDEVAFGLRTRGVAEDDVKNTVSSVLALCGLEKKANWPVSSLSYGQKKRVTIASILVMKPEVLILDEPTAGQDYHHYTMMMEFITALSKRLNLAIIFVTHDMHLALEYTPRSIVLSSSRLIKDDDTSAVFSDEEVLKRASLKETSLFTLAKNASLDENAFIRTFIESEKKEREKNLFERVPQIVIPDNIRVDRVKKKKKKFEEGERKLKFGLSYIPLESRIHSLSGLTKFIYIFFGAFVSFTTFDLRILAVMLVLSWTLVCLTKIPLKIFKPYLILMSVMTITNDIFIYLFSPNQGTIYMETRTVLLGPEGFFYSLTLETLWYLLIVTCKYLILFPLALTFISTTHPGEFASSINRLGISYKISYATSLSLRYLPDVIKEYTHISNAQMARGVDLSSNVGPIKRAKGVASALAPLVMFSLDKIDTISNAMALRGFGRNRKRTWYSAKKLKAADWALIIFLFALWALALYMRFAMGIKFWKPF</sequence>
<evidence type="ECO:0000256" key="12">
    <source>
        <dbReference type="ARBA" id="ARBA00023136"/>
    </source>
</evidence>
<dbReference type="EMBL" id="DXHU01000019">
    <property type="protein sequence ID" value="HIV99073.1"/>
    <property type="molecule type" value="Genomic_DNA"/>
</dbReference>
<keyword evidence="9" id="KW-0067">ATP-binding</keyword>
<evidence type="ECO:0000259" key="16">
    <source>
        <dbReference type="PROSITE" id="PS50893"/>
    </source>
</evidence>
<feature type="transmembrane region" description="Helical" evidence="15">
    <location>
        <begin position="702"/>
        <end position="723"/>
    </location>
</feature>
<keyword evidence="10" id="KW-1278">Translocase</keyword>
<proteinExistence type="inferred from homology"/>
<keyword evidence="5" id="KW-1003">Cell membrane</keyword>
<evidence type="ECO:0000256" key="5">
    <source>
        <dbReference type="ARBA" id="ARBA00022475"/>
    </source>
</evidence>
<gene>
    <name evidence="17" type="ORF">IAB12_04795</name>
</gene>
<comment type="similarity">
    <text evidence="3">Belongs to the ABC transporter superfamily.</text>
</comment>
<evidence type="ECO:0000256" key="10">
    <source>
        <dbReference type="ARBA" id="ARBA00022967"/>
    </source>
</evidence>
<evidence type="ECO:0000256" key="4">
    <source>
        <dbReference type="ARBA" id="ARBA00022448"/>
    </source>
</evidence>